<dbReference type="EMBL" id="ASHM01016498">
    <property type="protein sequence ID" value="PNX98312.1"/>
    <property type="molecule type" value="Genomic_DNA"/>
</dbReference>
<evidence type="ECO:0000313" key="3">
    <source>
        <dbReference type="EMBL" id="PNX98312.1"/>
    </source>
</evidence>
<evidence type="ECO:0000256" key="1">
    <source>
        <dbReference type="SAM" id="Coils"/>
    </source>
</evidence>
<comment type="caution">
    <text evidence="3">The sequence shown here is derived from an EMBL/GenBank/DDBJ whole genome shotgun (WGS) entry which is preliminary data.</text>
</comment>
<evidence type="ECO:0000256" key="2">
    <source>
        <dbReference type="SAM" id="MobiDB-lite"/>
    </source>
</evidence>
<dbReference type="Proteomes" id="UP000236291">
    <property type="component" value="Unassembled WGS sequence"/>
</dbReference>
<proteinExistence type="predicted"/>
<reference evidence="3 4" key="1">
    <citation type="journal article" date="2014" name="Am. J. Bot.">
        <title>Genome assembly and annotation for red clover (Trifolium pratense; Fabaceae).</title>
        <authorList>
            <person name="Istvanek J."/>
            <person name="Jaros M."/>
            <person name="Krenek A."/>
            <person name="Repkova J."/>
        </authorList>
    </citation>
    <scope>NUCLEOTIDE SEQUENCE [LARGE SCALE GENOMIC DNA]</scope>
    <source>
        <strain evidence="4">cv. Tatra</strain>
        <tissue evidence="3">Young leaves</tissue>
    </source>
</reference>
<gene>
    <name evidence="3" type="ORF">L195_g021554</name>
</gene>
<reference evidence="3 4" key="2">
    <citation type="journal article" date="2017" name="Front. Plant Sci.">
        <title>Gene Classification and Mining of Molecular Markers Useful in Red Clover (Trifolium pratense) Breeding.</title>
        <authorList>
            <person name="Istvanek J."/>
            <person name="Dluhosova J."/>
            <person name="Dluhos P."/>
            <person name="Patkova L."/>
            <person name="Nedelnik J."/>
            <person name="Repkova J."/>
        </authorList>
    </citation>
    <scope>NUCLEOTIDE SEQUENCE [LARGE SCALE GENOMIC DNA]</scope>
    <source>
        <strain evidence="4">cv. Tatra</strain>
        <tissue evidence="3">Young leaves</tissue>
    </source>
</reference>
<feature type="compositionally biased region" description="Low complexity" evidence="2">
    <location>
        <begin position="195"/>
        <end position="207"/>
    </location>
</feature>
<feature type="region of interest" description="Disordered" evidence="2">
    <location>
        <begin position="181"/>
        <end position="255"/>
    </location>
</feature>
<dbReference type="AlphaFoldDB" id="A0A2K3N5K3"/>
<name>A0A2K3N5K3_TRIPR</name>
<feature type="compositionally biased region" description="Basic residues" evidence="2">
    <location>
        <begin position="242"/>
        <end position="255"/>
    </location>
</feature>
<accession>A0A2K3N5K3</accession>
<feature type="coiled-coil region" evidence="1">
    <location>
        <begin position="94"/>
        <end position="128"/>
    </location>
</feature>
<organism evidence="3 4">
    <name type="scientific">Trifolium pratense</name>
    <name type="common">Red clover</name>
    <dbReference type="NCBI Taxonomy" id="57577"/>
    <lineage>
        <taxon>Eukaryota</taxon>
        <taxon>Viridiplantae</taxon>
        <taxon>Streptophyta</taxon>
        <taxon>Embryophyta</taxon>
        <taxon>Tracheophyta</taxon>
        <taxon>Spermatophyta</taxon>
        <taxon>Magnoliopsida</taxon>
        <taxon>eudicotyledons</taxon>
        <taxon>Gunneridae</taxon>
        <taxon>Pentapetalae</taxon>
        <taxon>rosids</taxon>
        <taxon>fabids</taxon>
        <taxon>Fabales</taxon>
        <taxon>Fabaceae</taxon>
        <taxon>Papilionoideae</taxon>
        <taxon>50 kb inversion clade</taxon>
        <taxon>NPAAA clade</taxon>
        <taxon>Hologalegina</taxon>
        <taxon>IRL clade</taxon>
        <taxon>Trifolieae</taxon>
        <taxon>Trifolium</taxon>
    </lineage>
</organism>
<evidence type="ECO:0000313" key="4">
    <source>
        <dbReference type="Proteomes" id="UP000236291"/>
    </source>
</evidence>
<sequence>MLGLLERNSSIYFNIKALFDKLQNPKTNEETFLLVTQAETYLEQYAKHSQLLTRNDELLNSQLSAQQHYFDQAARYNAEATRVKTASSDAFNQIIVYEDNISKWRSEIKELEEKIRQEEAKKERFTALAVEVPRAKIDELAHEGIQHYSDGLAVQKEVERLANDKEVLQPSRPARTRILRPRKAKGDEVETIVLSSDSSGSDDTNSDYAEFLSTLEPEDPYPGSPSSEKEESQASVNPHFESRKRKLRTRVNPKW</sequence>
<keyword evidence="1" id="KW-0175">Coiled coil</keyword>
<protein>
    <submittedName>
        <fullName evidence="3">Uncharacterized protein</fullName>
    </submittedName>
</protein>